<dbReference type="KEGG" id="mmb:Mmol_0207"/>
<reference evidence="4" key="1">
    <citation type="submission" date="2009-07" db="EMBL/GenBank/DDBJ databases">
        <title>Complete sequence of Methylotenera mobilis JLW8.</title>
        <authorList>
            <consortium name="US DOE Joint Genome Institute"/>
            <person name="Lucas S."/>
            <person name="Copeland A."/>
            <person name="Lapidus A."/>
            <person name="Glavina del Rio T."/>
            <person name="Tice H."/>
            <person name="Bruce D."/>
            <person name="Goodwin L."/>
            <person name="Pitluck S."/>
            <person name="LaButti K.M."/>
            <person name="Clum A."/>
            <person name="Larimer F."/>
            <person name="Land M."/>
            <person name="Hauser L."/>
            <person name="Kyrpides N."/>
            <person name="Mikhailova N."/>
            <person name="Kayluzhnaya M."/>
            <person name="Chistoserdova L."/>
        </authorList>
    </citation>
    <scope>NUCLEOTIDE SEQUENCE [LARGE SCALE GENOMIC DNA]</scope>
    <source>
        <strain evidence="4">JLW8 / ATCC BAA-1282 / DSM 17540</strain>
    </source>
</reference>
<feature type="coiled-coil region" evidence="1">
    <location>
        <begin position="25"/>
        <end position="52"/>
    </location>
</feature>
<evidence type="ECO:0000256" key="1">
    <source>
        <dbReference type="SAM" id="Coils"/>
    </source>
</evidence>
<dbReference type="Pfam" id="PF07396">
    <property type="entry name" value="Porin_O_P"/>
    <property type="match status" value="1"/>
</dbReference>
<proteinExistence type="predicted"/>
<dbReference type="SUPFAM" id="SSF56935">
    <property type="entry name" value="Porins"/>
    <property type="match status" value="1"/>
</dbReference>
<evidence type="ECO:0000256" key="2">
    <source>
        <dbReference type="SAM" id="SignalP"/>
    </source>
</evidence>
<name>C6WSM5_METML</name>
<dbReference type="STRING" id="583345.Mmol_0207"/>
<keyword evidence="4" id="KW-1185">Reference proteome</keyword>
<dbReference type="AlphaFoldDB" id="C6WSM5"/>
<organism evidence="3 4">
    <name type="scientific">Methylotenera mobilis (strain JLW8 / ATCC BAA-1282 / DSM 17540)</name>
    <dbReference type="NCBI Taxonomy" id="583345"/>
    <lineage>
        <taxon>Bacteria</taxon>
        <taxon>Pseudomonadati</taxon>
        <taxon>Pseudomonadota</taxon>
        <taxon>Betaproteobacteria</taxon>
        <taxon>Nitrosomonadales</taxon>
        <taxon>Methylophilaceae</taxon>
        <taxon>Methylotenera</taxon>
    </lineage>
</organism>
<reference evidence="3 4" key="2">
    <citation type="journal article" date="2011" name="J. Bacteriol.">
        <title>Genomes of three methylotrophs from a single niche uncover genetic and metabolic divergence of Methylophilaceae.</title>
        <authorList>
            <person name="Lapidus A."/>
            <person name="Clum A."/>
            <person name="Labutti K."/>
            <person name="Kaluzhnaya M.G."/>
            <person name="Lim S."/>
            <person name="Beck D.A."/>
            <person name="Glavina Del Rio T."/>
            <person name="Nolan M."/>
            <person name="Mavromatis K."/>
            <person name="Huntemann M."/>
            <person name="Lucas S."/>
            <person name="Lidstrom M.E."/>
            <person name="Ivanova N."/>
            <person name="Chistoserdova L."/>
        </authorList>
    </citation>
    <scope>NUCLEOTIDE SEQUENCE [LARGE SCALE GENOMIC DNA]</scope>
    <source>
        <strain evidence="4">JLW8 / ATCC BAA-1282 / DSM 17540</strain>
    </source>
</reference>
<feature type="signal peptide" evidence="2">
    <location>
        <begin position="1"/>
        <end position="26"/>
    </location>
</feature>
<dbReference type="Gene3D" id="2.40.160.10">
    <property type="entry name" value="Porin"/>
    <property type="match status" value="1"/>
</dbReference>
<dbReference type="InterPro" id="IPR023614">
    <property type="entry name" value="Porin_dom_sf"/>
</dbReference>
<feature type="chain" id="PRO_5002973125" evidence="2">
    <location>
        <begin position="27"/>
        <end position="525"/>
    </location>
</feature>
<dbReference type="RefSeq" id="WP_012777574.1">
    <property type="nucleotide sequence ID" value="NC_012968.1"/>
</dbReference>
<evidence type="ECO:0000313" key="4">
    <source>
        <dbReference type="Proteomes" id="UP000002742"/>
    </source>
</evidence>
<dbReference type="eggNOG" id="COG3746">
    <property type="taxonomic scope" value="Bacteria"/>
</dbReference>
<sequence>MQFQYSKFAATLLSAGFLSSPVIAHANDSNELEELRALVQELNQKVKVIERKGEINEETAAAAKKETPVVKASANGFGLESADGKNAIKLRGLFQSDYRSYQDGANDVRNRSNARAGNLDANGFHDANDTALLRRVRPTIEGTLFGKYDFRFTPELAGGNATVIDAYLDARLDPAFKIRAGKYKPFVGLERLQGGGDIKFVERSYVTNAILPNRDLGVSVYGDVLGDKLNYAFGVNNGVVDGGNASGTSEFDGSKEFTARLFATPFKDETNALSGLGFGIAGTTTNIDGERNLNFTDTSAADATRNGLPSYVTDGQQTFFRYGSATVADGKRTRIAPQASYYYGPFGLITEYARVKQDVSLSTGGSASGGGSGGNTVITPGTSKSLSHDAWQVAVSYLLTGEDASFRGVKPKNNFDIDKGGWGAWELVARYSEINLDSDTFKNKAGTSFSANTYADLSTSAKSAKSWTAGVNWYLNQDVKAQLNYSHTTFDGGAGVGVTAVNAAGTNIRDRQSENALLARLQVAF</sequence>
<keyword evidence="1" id="KW-0175">Coiled coil</keyword>
<dbReference type="EMBL" id="CP001672">
    <property type="protein sequence ID" value="ACT47117.1"/>
    <property type="molecule type" value="Genomic_DNA"/>
</dbReference>
<dbReference type="InterPro" id="IPR010870">
    <property type="entry name" value="Porin_O/P"/>
</dbReference>
<dbReference type="HOGENOM" id="CLU_031025_3_1_4"/>
<dbReference type="Proteomes" id="UP000002742">
    <property type="component" value="Chromosome"/>
</dbReference>
<evidence type="ECO:0000313" key="3">
    <source>
        <dbReference type="EMBL" id="ACT47117.1"/>
    </source>
</evidence>
<dbReference type="OrthoDB" id="9807854at2"/>
<gene>
    <name evidence="3" type="ordered locus">Mmol_0207</name>
</gene>
<keyword evidence="2" id="KW-0732">Signal</keyword>
<accession>C6WSM5</accession>
<protein>
    <submittedName>
        <fullName evidence="3">Phosphate-selective porin O and P</fullName>
    </submittedName>
</protein>